<dbReference type="Proteomes" id="UP000054783">
    <property type="component" value="Unassembled WGS sequence"/>
</dbReference>
<sequence>MEKLSKKAEKGIYGKIRGLLMNFSKSNAVQLMQSVHFICGNKIENVQNITKNEIDWFSWLTRNK</sequence>
<protein>
    <submittedName>
        <fullName evidence="1">Uncharacterized protein</fullName>
    </submittedName>
</protein>
<name>A0A0V1AG61_9BILA</name>
<proteinExistence type="predicted"/>
<accession>A0A0V1AG61</accession>
<evidence type="ECO:0000313" key="1">
    <source>
        <dbReference type="EMBL" id="KRY23810.1"/>
    </source>
</evidence>
<organism evidence="1 2">
    <name type="scientific">Trichinella patagoniensis</name>
    <dbReference type="NCBI Taxonomy" id="990121"/>
    <lineage>
        <taxon>Eukaryota</taxon>
        <taxon>Metazoa</taxon>
        <taxon>Ecdysozoa</taxon>
        <taxon>Nematoda</taxon>
        <taxon>Enoplea</taxon>
        <taxon>Dorylaimia</taxon>
        <taxon>Trichinellida</taxon>
        <taxon>Trichinellidae</taxon>
        <taxon>Trichinella</taxon>
    </lineage>
</organism>
<comment type="caution">
    <text evidence="1">The sequence shown here is derived from an EMBL/GenBank/DDBJ whole genome shotgun (WGS) entry which is preliminary data.</text>
</comment>
<dbReference type="EMBL" id="JYDQ01000001">
    <property type="protein sequence ID" value="KRY23810.1"/>
    <property type="molecule type" value="Genomic_DNA"/>
</dbReference>
<evidence type="ECO:0000313" key="2">
    <source>
        <dbReference type="Proteomes" id="UP000054783"/>
    </source>
</evidence>
<dbReference type="AlphaFoldDB" id="A0A0V1AG61"/>
<keyword evidence="2" id="KW-1185">Reference proteome</keyword>
<reference evidence="1 2" key="1">
    <citation type="submission" date="2015-01" db="EMBL/GenBank/DDBJ databases">
        <title>Evolution of Trichinella species and genotypes.</title>
        <authorList>
            <person name="Korhonen P.K."/>
            <person name="Edoardo P."/>
            <person name="Giuseppe L.R."/>
            <person name="Gasser R.B."/>
        </authorList>
    </citation>
    <scope>NUCLEOTIDE SEQUENCE [LARGE SCALE GENOMIC DNA]</scope>
    <source>
        <strain evidence="1">ISS2496</strain>
    </source>
</reference>
<gene>
    <name evidence="1" type="ORF">T12_9698</name>
</gene>